<name>A0A5B1LK58_9ACTN</name>
<proteinExistence type="predicted"/>
<keyword evidence="1" id="KW-0732">Signal</keyword>
<dbReference type="AlphaFoldDB" id="A0A5B1LK58"/>
<dbReference type="GO" id="GO:0003824">
    <property type="term" value="F:catalytic activity"/>
    <property type="evidence" value="ECO:0007669"/>
    <property type="project" value="InterPro"/>
</dbReference>
<feature type="signal peptide" evidence="1">
    <location>
        <begin position="1"/>
        <end position="31"/>
    </location>
</feature>
<comment type="caution">
    <text evidence="3">The sequence shown here is derived from an EMBL/GenBank/DDBJ whole genome shotgun (WGS) entry which is preliminary data.</text>
</comment>
<evidence type="ECO:0000259" key="2">
    <source>
        <dbReference type="Pfam" id="PF03372"/>
    </source>
</evidence>
<dbReference type="InterPro" id="IPR006311">
    <property type="entry name" value="TAT_signal"/>
</dbReference>
<dbReference type="EMBL" id="VUJV01000001">
    <property type="protein sequence ID" value="KAA1421072.1"/>
    <property type="molecule type" value="Genomic_DNA"/>
</dbReference>
<evidence type="ECO:0000313" key="3">
    <source>
        <dbReference type="EMBL" id="KAA1421072.1"/>
    </source>
</evidence>
<dbReference type="Proteomes" id="UP000325003">
    <property type="component" value="Unassembled WGS sequence"/>
</dbReference>
<evidence type="ECO:0000256" key="1">
    <source>
        <dbReference type="SAM" id="SignalP"/>
    </source>
</evidence>
<dbReference type="Gene3D" id="3.60.10.10">
    <property type="entry name" value="Endonuclease/exonuclease/phosphatase"/>
    <property type="match status" value="1"/>
</dbReference>
<dbReference type="PROSITE" id="PS51318">
    <property type="entry name" value="TAT"/>
    <property type="match status" value="1"/>
</dbReference>
<reference evidence="3 4" key="1">
    <citation type="submission" date="2019-09" db="EMBL/GenBank/DDBJ databases">
        <title>Nocardioides panacisoli sp. nov., isolated from the soil of a ginseng field.</title>
        <authorList>
            <person name="Cho C."/>
        </authorList>
    </citation>
    <scope>NUCLEOTIDE SEQUENCE [LARGE SCALE GENOMIC DNA]</scope>
    <source>
        <strain evidence="3 4">BN130099</strain>
    </source>
</reference>
<keyword evidence="4" id="KW-1185">Reference proteome</keyword>
<dbReference type="RefSeq" id="WP_149726532.1">
    <property type="nucleotide sequence ID" value="NZ_VUJV01000001.1"/>
</dbReference>
<dbReference type="InterPro" id="IPR036691">
    <property type="entry name" value="Endo/exonu/phosph_ase_sf"/>
</dbReference>
<dbReference type="SUPFAM" id="SSF56219">
    <property type="entry name" value="DNase I-like"/>
    <property type="match status" value="1"/>
</dbReference>
<protein>
    <recommendedName>
        <fullName evidence="2">Endonuclease/exonuclease/phosphatase domain-containing protein</fullName>
    </recommendedName>
</protein>
<feature type="domain" description="Endonuclease/exonuclease/phosphatase" evidence="2">
    <location>
        <begin position="53"/>
        <end position="307"/>
    </location>
</feature>
<organism evidence="3 4">
    <name type="scientific">Nocardioides humilatus</name>
    <dbReference type="NCBI Taxonomy" id="2607660"/>
    <lineage>
        <taxon>Bacteria</taxon>
        <taxon>Bacillati</taxon>
        <taxon>Actinomycetota</taxon>
        <taxon>Actinomycetes</taxon>
        <taxon>Propionibacteriales</taxon>
        <taxon>Nocardioidaceae</taxon>
        <taxon>Nocardioides</taxon>
    </lineage>
</organism>
<gene>
    <name evidence="3" type="ORF">F0U44_01740</name>
</gene>
<accession>A0A5B1LK58</accession>
<sequence>MRNLRRQHLARCGVLALVGALALGMGPTAGAAPTPVAAETDPVPVADTVRIATFNTAAMSSTRQGFNDVKNLIAQGPDIVALQEMSSWERREKVRKRLLDCETCTWDGWIPVPAVQGGQPILWRSDKFTFLGRDWLEVAPETFVGARGAGPSTMHAKYVVRVRLLDNLTGRTIWILNTHFVPTVQAPDGGRNANRRRTRLYALHMANLQAVVDKVRNEEGGGLVFVTGDFNVNYRNDKVVQDPIFPFAAMGSQAMRASYYKLGEPATGTHVLPSGFDKRLIDYVLYKPTRRVIATGQRVVTGLNSDHRPLIVDFKVTGKGCYVRGELVC</sequence>
<feature type="chain" id="PRO_5022950921" description="Endonuclease/exonuclease/phosphatase domain-containing protein" evidence="1">
    <location>
        <begin position="32"/>
        <end position="329"/>
    </location>
</feature>
<reference evidence="3 4" key="2">
    <citation type="submission" date="2019-09" db="EMBL/GenBank/DDBJ databases">
        <authorList>
            <person name="Jin C."/>
        </authorList>
    </citation>
    <scope>NUCLEOTIDE SEQUENCE [LARGE SCALE GENOMIC DNA]</scope>
    <source>
        <strain evidence="3 4">BN130099</strain>
    </source>
</reference>
<evidence type="ECO:0000313" key="4">
    <source>
        <dbReference type="Proteomes" id="UP000325003"/>
    </source>
</evidence>
<dbReference type="InterPro" id="IPR005135">
    <property type="entry name" value="Endo/exonuclease/phosphatase"/>
</dbReference>
<dbReference type="Pfam" id="PF03372">
    <property type="entry name" value="Exo_endo_phos"/>
    <property type="match status" value="1"/>
</dbReference>